<dbReference type="OrthoDB" id="1489955at2"/>
<protein>
    <submittedName>
        <fullName evidence="1">Uncharacterized protein</fullName>
    </submittedName>
</protein>
<dbReference type="RefSeq" id="WP_068410139.1">
    <property type="nucleotide sequence ID" value="NZ_LRDB01000001.1"/>
</dbReference>
<sequence>MSETEIWNNKAYSSTYSLPVGIHFLSFIDEELLRHYQIPGDSLEKWGLHLIDITKKSNLSPSSQYSALIFIPPQSLENFDEEIYLSKYKTISGYLPYRYSFIVIDRKRVANLVVSANSEQKNSLIFQNNLYDTFDTAFRLLSILKIDLHRIERRIEFKAEFKLAGIQILSYFQEILNFKYPEIEASVTIKQFGNTVSMEIETLDGHKEIIEKAFEDYQLVISGKKSASDFLSERLQIISLENELKIALLRVENSQNLLKIQSDLISDLKSDKKDLNLKLAQSMRGSLDLQLDLSNLIQAVIKNNNIDHVYQLLELSMGEKPSLEMLQHLKQELKELKEKQPQDFKEFFKNVASGILTNISSPWFIEMVNSIPK</sequence>
<reference evidence="1 2" key="1">
    <citation type="submission" date="2016-01" db="EMBL/GenBank/DDBJ databases">
        <title>Genome sequencing of Roseivirga echinicomitans KMM 6058.</title>
        <authorList>
            <person name="Selvaratnam C."/>
            <person name="Thevarajoo S."/>
            <person name="Goh K.M."/>
            <person name="Ee R."/>
            <person name="Chan K.-G."/>
            <person name="Chong C.S."/>
        </authorList>
    </citation>
    <scope>NUCLEOTIDE SEQUENCE [LARGE SCALE GENOMIC DNA]</scope>
    <source>
        <strain evidence="1 2">KMM 6058</strain>
    </source>
</reference>
<proteinExistence type="predicted"/>
<evidence type="ECO:0000313" key="1">
    <source>
        <dbReference type="EMBL" id="KYG83394.1"/>
    </source>
</evidence>
<dbReference type="EMBL" id="LRDB01000001">
    <property type="protein sequence ID" value="KYG83394.1"/>
    <property type="molecule type" value="Genomic_DNA"/>
</dbReference>
<name>A0A150XXM1_9BACT</name>
<accession>A0A150XXM1</accession>
<dbReference type="Proteomes" id="UP000075615">
    <property type="component" value="Unassembled WGS sequence"/>
</dbReference>
<keyword evidence="2" id="KW-1185">Reference proteome</keyword>
<evidence type="ECO:0000313" key="2">
    <source>
        <dbReference type="Proteomes" id="UP000075615"/>
    </source>
</evidence>
<dbReference type="AlphaFoldDB" id="A0A150XXM1"/>
<dbReference type="STRING" id="296218.AWN68_00890"/>
<comment type="caution">
    <text evidence="1">The sequence shown here is derived from an EMBL/GenBank/DDBJ whole genome shotgun (WGS) entry which is preliminary data.</text>
</comment>
<gene>
    <name evidence="1" type="ORF">AWN68_00890</name>
</gene>
<organism evidence="1 2">
    <name type="scientific">Roseivirga echinicomitans</name>
    <dbReference type="NCBI Taxonomy" id="296218"/>
    <lineage>
        <taxon>Bacteria</taxon>
        <taxon>Pseudomonadati</taxon>
        <taxon>Bacteroidota</taxon>
        <taxon>Cytophagia</taxon>
        <taxon>Cytophagales</taxon>
        <taxon>Roseivirgaceae</taxon>
        <taxon>Roseivirga</taxon>
    </lineage>
</organism>